<protein>
    <submittedName>
        <fullName evidence="1">Uncharacterized protein</fullName>
    </submittedName>
</protein>
<keyword evidence="2" id="KW-1185">Reference proteome</keyword>
<gene>
    <name evidence="1" type="ORF">A6E74_01440</name>
</gene>
<comment type="caution">
    <text evidence="1">The sequence shown here is derived from an EMBL/GenBank/DDBJ whole genome shotgun (WGS) entry which is preliminary data.</text>
</comment>
<reference evidence="1 2" key="1">
    <citation type="submission" date="2016-04" db="EMBL/GenBank/DDBJ databases">
        <title>Draft genome of an Enterococcus thailandicus strain isolated from bovine feces.</title>
        <authorList>
            <person name="Beukers A.G."/>
            <person name="Zaheer R."/>
            <person name="Goji N."/>
            <person name="Cook S.R."/>
            <person name="Amoako K."/>
            <person name="Chaves A.V."/>
            <person name="Ward M.P."/>
            <person name="Mcallister T.A."/>
        </authorList>
    </citation>
    <scope>NUCLEOTIDE SEQUENCE [LARGE SCALE GENOMIC DNA]</scope>
    <source>
        <strain evidence="1 2">F0711D 46</strain>
    </source>
</reference>
<organism evidence="1 2">
    <name type="scientific">Enterococcus thailandicus</name>
    <dbReference type="NCBI Taxonomy" id="417368"/>
    <lineage>
        <taxon>Bacteria</taxon>
        <taxon>Bacillati</taxon>
        <taxon>Bacillota</taxon>
        <taxon>Bacilli</taxon>
        <taxon>Lactobacillales</taxon>
        <taxon>Enterococcaceae</taxon>
        <taxon>Enterococcus</taxon>
    </lineage>
</organism>
<dbReference type="EMBL" id="LWMN01000001">
    <property type="protein sequence ID" value="OAQ57067.1"/>
    <property type="molecule type" value="Genomic_DNA"/>
</dbReference>
<dbReference type="AlphaFoldDB" id="A0A179EV44"/>
<evidence type="ECO:0000313" key="1">
    <source>
        <dbReference type="EMBL" id="OAQ57067.1"/>
    </source>
</evidence>
<sequence>MSTNLENKKAIRKRITELTSLPEWQENDETVAEVQELGKKLSGEEKIVYRKPAMIAVWHGEKILVTGTAEQLSEITGLSKQTIRTKAKEMRVDSKGRKFKYCVEESK</sequence>
<dbReference type="Proteomes" id="UP000078516">
    <property type="component" value="Unassembled WGS sequence"/>
</dbReference>
<dbReference type="RefSeq" id="WP_067480997.1">
    <property type="nucleotide sequence ID" value="NZ_LWMN01000001.1"/>
</dbReference>
<accession>A0A179EV44</accession>
<proteinExistence type="predicted"/>
<name>A0A179EV44_ENTTH</name>
<evidence type="ECO:0000313" key="2">
    <source>
        <dbReference type="Proteomes" id="UP000078516"/>
    </source>
</evidence>